<dbReference type="InterPro" id="IPR000792">
    <property type="entry name" value="Tscrpt_reg_LuxR_C"/>
</dbReference>
<evidence type="ECO:0000256" key="4">
    <source>
        <dbReference type="SAM" id="Phobius"/>
    </source>
</evidence>
<dbReference type="SMART" id="SM00421">
    <property type="entry name" value="HTH_LUXR"/>
    <property type="match status" value="1"/>
</dbReference>
<dbReference type="EMBL" id="JACHGJ010000003">
    <property type="protein sequence ID" value="MBB6480529.1"/>
    <property type="molecule type" value="Genomic_DNA"/>
</dbReference>
<evidence type="ECO:0000256" key="3">
    <source>
        <dbReference type="ARBA" id="ARBA00023163"/>
    </source>
</evidence>
<organism evidence="6 7">
    <name type="scientific">Spirochaeta isovalerica</name>
    <dbReference type="NCBI Taxonomy" id="150"/>
    <lineage>
        <taxon>Bacteria</taxon>
        <taxon>Pseudomonadati</taxon>
        <taxon>Spirochaetota</taxon>
        <taxon>Spirochaetia</taxon>
        <taxon>Spirochaetales</taxon>
        <taxon>Spirochaetaceae</taxon>
        <taxon>Spirochaeta</taxon>
    </lineage>
</organism>
<protein>
    <submittedName>
        <fullName evidence="6">DNA-binding CsgD family transcriptional regulator</fullName>
    </submittedName>
</protein>
<evidence type="ECO:0000256" key="2">
    <source>
        <dbReference type="ARBA" id="ARBA00023125"/>
    </source>
</evidence>
<dbReference type="InterPro" id="IPR016032">
    <property type="entry name" value="Sig_transdc_resp-reg_C-effctor"/>
</dbReference>
<dbReference type="Gene3D" id="1.10.10.10">
    <property type="entry name" value="Winged helix-like DNA-binding domain superfamily/Winged helix DNA-binding domain"/>
    <property type="match status" value="1"/>
</dbReference>
<evidence type="ECO:0000313" key="7">
    <source>
        <dbReference type="Proteomes" id="UP000587760"/>
    </source>
</evidence>
<dbReference type="Proteomes" id="UP000587760">
    <property type="component" value="Unassembled WGS sequence"/>
</dbReference>
<dbReference type="PANTHER" id="PTHR44688:SF16">
    <property type="entry name" value="DNA-BINDING TRANSCRIPTIONAL ACTIVATOR DEVR_DOSR"/>
    <property type="match status" value="1"/>
</dbReference>
<proteinExistence type="predicted"/>
<feature type="transmembrane region" description="Helical" evidence="4">
    <location>
        <begin position="149"/>
        <end position="168"/>
    </location>
</feature>
<feature type="transmembrane region" description="Helical" evidence="4">
    <location>
        <begin position="207"/>
        <end position="224"/>
    </location>
</feature>
<dbReference type="Pfam" id="PF00196">
    <property type="entry name" value="GerE"/>
    <property type="match status" value="1"/>
</dbReference>
<dbReference type="PROSITE" id="PS50043">
    <property type="entry name" value="HTH_LUXR_2"/>
    <property type="match status" value="1"/>
</dbReference>
<keyword evidence="1" id="KW-0805">Transcription regulation</keyword>
<dbReference type="PRINTS" id="PR00038">
    <property type="entry name" value="HTHLUXR"/>
</dbReference>
<feature type="transmembrane region" description="Helical" evidence="4">
    <location>
        <begin position="180"/>
        <end position="201"/>
    </location>
</feature>
<evidence type="ECO:0000256" key="1">
    <source>
        <dbReference type="ARBA" id="ARBA00023015"/>
    </source>
</evidence>
<keyword evidence="4" id="KW-0812">Transmembrane</keyword>
<dbReference type="GO" id="GO:0003677">
    <property type="term" value="F:DNA binding"/>
    <property type="evidence" value="ECO:0007669"/>
    <property type="project" value="UniProtKB-KW"/>
</dbReference>
<evidence type="ECO:0000259" key="5">
    <source>
        <dbReference type="PROSITE" id="PS50043"/>
    </source>
</evidence>
<keyword evidence="4" id="KW-1133">Transmembrane helix</keyword>
<dbReference type="InterPro" id="IPR036388">
    <property type="entry name" value="WH-like_DNA-bd_sf"/>
</dbReference>
<feature type="transmembrane region" description="Helical" evidence="4">
    <location>
        <begin position="79"/>
        <end position="101"/>
    </location>
</feature>
<reference evidence="6 7" key="1">
    <citation type="submission" date="2020-08" db="EMBL/GenBank/DDBJ databases">
        <title>Genomic Encyclopedia of Type Strains, Phase IV (KMG-IV): sequencing the most valuable type-strain genomes for metagenomic binning, comparative biology and taxonomic classification.</title>
        <authorList>
            <person name="Goeker M."/>
        </authorList>
    </citation>
    <scope>NUCLEOTIDE SEQUENCE [LARGE SCALE GENOMIC DNA]</scope>
    <source>
        <strain evidence="6 7">DSM 2461</strain>
    </source>
</reference>
<comment type="caution">
    <text evidence="6">The sequence shown here is derived from an EMBL/GenBank/DDBJ whole genome shotgun (WGS) entry which is preliminary data.</text>
</comment>
<keyword evidence="2 6" id="KW-0238">DNA-binding</keyword>
<keyword evidence="4" id="KW-0472">Membrane</keyword>
<feature type="domain" description="HTH luxR-type" evidence="5">
    <location>
        <begin position="245"/>
        <end position="310"/>
    </location>
</feature>
<keyword evidence="3" id="KW-0804">Transcription</keyword>
<dbReference type="SUPFAM" id="SSF46894">
    <property type="entry name" value="C-terminal effector domain of the bipartite response regulators"/>
    <property type="match status" value="1"/>
</dbReference>
<feature type="transmembrane region" description="Helical" evidence="4">
    <location>
        <begin position="113"/>
        <end position="133"/>
    </location>
</feature>
<feature type="transmembrane region" description="Helical" evidence="4">
    <location>
        <begin position="12"/>
        <end position="29"/>
    </location>
</feature>
<accession>A0A841RCC6</accession>
<dbReference type="RefSeq" id="WP_184746788.1">
    <property type="nucleotide sequence ID" value="NZ_JACHGJ010000003.1"/>
</dbReference>
<name>A0A841RCC6_9SPIO</name>
<feature type="transmembrane region" description="Helical" evidence="4">
    <location>
        <begin position="36"/>
        <end position="59"/>
    </location>
</feature>
<dbReference type="AlphaFoldDB" id="A0A841RCC6"/>
<evidence type="ECO:0000313" key="6">
    <source>
        <dbReference type="EMBL" id="MBB6480529.1"/>
    </source>
</evidence>
<keyword evidence="7" id="KW-1185">Reference proteome</keyword>
<sequence>MGYILSELMLIFHFSLIFSLTVLCSILYFRTRDRVIFRFFSLLAPLFLYLLVTLIYYLYGEELNLFFGSATQGLSLFSLVFISFLIPFVIYGTTSYMLSLLEIGSRERKIGTAITRICSVILFLISLFIIIYLNGSNWRGALTRGLNELFLYSSLFLILPAIVATVFLKRSSERDNRRLLTDIMISFYPMPVYFTVDILFFRNLPYKMVYLSYSIFSLMIYFYISRHFFQRYEPAPDEKPLDLNDFFREKNISEREQEIIELLIQGVSNREMGETLYISYNTVKTHVRNIYRKLDVSNKLQLLYLLRHHRD</sequence>
<gene>
    <name evidence="6" type="ORF">HNR50_002192</name>
</gene>
<dbReference type="PANTHER" id="PTHR44688">
    <property type="entry name" value="DNA-BINDING TRANSCRIPTIONAL ACTIVATOR DEVR_DOSR"/>
    <property type="match status" value="1"/>
</dbReference>
<dbReference type="GO" id="GO:0006355">
    <property type="term" value="P:regulation of DNA-templated transcription"/>
    <property type="evidence" value="ECO:0007669"/>
    <property type="project" value="InterPro"/>
</dbReference>
<dbReference type="CDD" id="cd06170">
    <property type="entry name" value="LuxR_C_like"/>
    <property type="match status" value="1"/>
</dbReference>